<dbReference type="Proteomes" id="UP000076738">
    <property type="component" value="Unassembled WGS sequence"/>
</dbReference>
<dbReference type="EMBL" id="KV417328">
    <property type="protein sequence ID" value="KZO91107.1"/>
    <property type="molecule type" value="Genomic_DNA"/>
</dbReference>
<dbReference type="AlphaFoldDB" id="A0A167H0M7"/>
<accession>A0A167H0M7</accession>
<evidence type="ECO:0000313" key="2">
    <source>
        <dbReference type="EMBL" id="KZO91107.1"/>
    </source>
</evidence>
<evidence type="ECO:0000313" key="3">
    <source>
        <dbReference type="Proteomes" id="UP000076738"/>
    </source>
</evidence>
<gene>
    <name evidence="2" type="ORF">CALVIDRAFT_366151</name>
</gene>
<protein>
    <submittedName>
        <fullName evidence="2">Uncharacterized protein</fullName>
    </submittedName>
</protein>
<name>A0A167H0M7_CALVF</name>
<proteinExistence type="predicted"/>
<reference evidence="2 3" key="1">
    <citation type="journal article" date="2016" name="Mol. Biol. Evol.">
        <title>Comparative Genomics of Early-Diverging Mushroom-Forming Fungi Provides Insights into the Origins of Lignocellulose Decay Capabilities.</title>
        <authorList>
            <person name="Nagy L.G."/>
            <person name="Riley R."/>
            <person name="Tritt A."/>
            <person name="Adam C."/>
            <person name="Daum C."/>
            <person name="Floudas D."/>
            <person name="Sun H."/>
            <person name="Yadav J.S."/>
            <person name="Pangilinan J."/>
            <person name="Larsson K.H."/>
            <person name="Matsuura K."/>
            <person name="Barry K."/>
            <person name="Labutti K."/>
            <person name="Kuo R."/>
            <person name="Ohm R.A."/>
            <person name="Bhattacharya S.S."/>
            <person name="Shirouzu T."/>
            <person name="Yoshinaga Y."/>
            <person name="Martin F.M."/>
            <person name="Grigoriev I.V."/>
            <person name="Hibbett D.S."/>
        </authorList>
    </citation>
    <scope>NUCLEOTIDE SEQUENCE [LARGE SCALE GENOMIC DNA]</scope>
    <source>
        <strain evidence="2 3">TUFC12733</strain>
    </source>
</reference>
<evidence type="ECO:0000256" key="1">
    <source>
        <dbReference type="SAM" id="MobiDB-lite"/>
    </source>
</evidence>
<organism evidence="2 3">
    <name type="scientific">Calocera viscosa (strain TUFC12733)</name>
    <dbReference type="NCBI Taxonomy" id="1330018"/>
    <lineage>
        <taxon>Eukaryota</taxon>
        <taxon>Fungi</taxon>
        <taxon>Dikarya</taxon>
        <taxon>Basidiomycota</taxon>
        <taxon>Agaricomycotina</taxon>
        <taxon>Dacrymycetes</taxon>
        <taxon>Dacrymycetales</taxon>
        <taxon>Dacrymycetaceae</taxon>
        <taxon>Calocera</taxon>
    </lineage>
</organism>
<sequence>MHNRISDVLEGGFSHLLVSWMARDRDTVRVSWARSGFQPSGTARVICTGAASRCKGGRRSLHPGHPTSTQFLSPTSSPSGGRNTKPCQCGKGARSASGAATSEGRKFASTKGRRAGKVLCQSVPRIEMDRWARRTGLMIGWTRRREVDPGRRVHFWACPGTPIVLLPSALVRGTRSE</sequence>
<feature type="region of interest" description="Disordered" evidence="1">
    <location>
        <begin position="56"/>
        <end position="105"/>
    </location>
</feature>
<feature type="compositionally biased region" description="Polar residues" evidence="1">
    <location>
        <begin position="66"/>
        <end position="86"/>
    </location>
</feature>
<keyword evidence="3" id="KW-1185">Reference proteome</keyword>